<dbReference type="Gene3D" id="1.10.287.3510">
    <property type="match status" value="1"/>
</dbReference>
<keyword evidence="5 6" id="KW-0472">Membrane</keyword>
<feature type="transmembrane region" description="Helical" evidence="6">
    <location>
        <begin position="6"/>
        <end position="25"/>
    </location>
</feature>
<keyword evidence="3 6" id="KW-0812">Transmembrane</keyword>
<protein>
    <recommendedName>
        <fullName evidence="9">Hydrogenase</fullName>
    </recommendedName>
</protein>
<evidence type="ECO:0000313" key="8">
    <source>
        <dbReference type="Proteomes" id="UP000178187"/>
    </source>
</evidence>
<dbReference type="AlphaFoldDB" id="A0A1G1KW42"/>
<evidence type="ECO:0000256" key="6">
    <source>
        <dbReference type="SAM" id="Phobius"/>
    </source>
</evidence>
<evidence type="ECO:0008006" key="9">
    <source>
        <dbReference type="Google" id="ProtNLM"/>
    </source>
</evidence>
<comment type="caution">
    <text evidence="7">The sequence shown here is derived from an EMBL/GenBank/DDBJ whole genome shotgun (WGS) entry which is preliminary data.</text>
</comment>
<dbReference type="EMBL" id="MHFR01000048">
    <property type="protein sequence ID" value="OGW96789.1"/>
    <property type="molecule type" value="Genomic_DNA"/>
</dbReference>
<evidence type="ECO:0000256" key="4">
    <source>
        <dbReference type="ARBA" id="ARBA00022989"/>
    </source>
</evidence>
<keyword evidence="4 6" id="KW-1133">Transmembrane helix</keyword>
<accession>A0A1G1KW42</accession>
<reference evidence="7 8" key="1">
    <citation type="journal article" date="2016" name="Nat. Commun.">
        <title>Thousands of microbial genomes shed light on interconnected biogeochemical processes in an aquifer system.</title>
        <authorList>
            <person name="Anantharaman K."/>
            <person name="Brown C.T."/>
            <person name="Hug L.A."/>
            <person name="Sharon I."/>
            <person name="Castelle C.J."/>
            <person name="Probst A.J."/>
            <person name="Thomas B.C."/>
            <person name="Singh A."/>
            <person name="Wilkins M.J."/>
            <person name="Karaoz U."/>
            <person name="Brodie E.L."/>
            <person name="Williams K.H."/>
            <person name="Hubbard S.S."/>
            <person name="Banfield J.F."/>
        </authorList>
    </citation>
    <scope>NUCLEOTIDE SEQUENCE [LARGE SCALE GENOMIC DNA]</scope>
</reference>
<comment type="subcellular location">
    <subcellularLocation>
        <location evidence="1">Cell membrane</location>
        <topology evidence="1">Multi-pass membrane protein</topology>
    </subcellularLocation>
</comment>
<dbReference type="InterPro" id="IPR038730">
    <property type="entry name" value="HyfE-like"/>
</dbReference>
<dbReference type="PANTHER" id="PTHR38601:SF1">
    <property type="entry name" value="HYDROGENASE-4 COMPONENT E"/>
    <property type="match status" value="1"/>
</dbReference>
<proteinExistence type="predicted"/>
<evidence type="ECO:0000256" key="1">
    <source>
        <dbReference type="ARBA" id="ARBA00004651"/>
    </source>
</evidence>
<evidence type="ECO:0000256" key="2">
    <source>
        <dbReference type="ARBA" id="ARBA00022475"/>
    </source>
</evidence>
<dbReference type="Proteomes" id="UP000178187">
    <property type="component" value="Unassembled WGS sequence"/>
</dbReference>
<dbReference type="InterPro" id="IPR039428">
    <property type="entry name" value="NUOK/Mnh_C1-like"/>
</dbReference>
<feature type="transmembrane region" description="Helical" evidence="6">
    <location>
        <begin position="60"/>
        <end position="83"/>
    </location>
</feature>
<feature type="transmembrane region" description="Helical" evidence="6">
    <location>
        <begin position="155"/>
        <end position="176"/>
    </location>
</feature>
<feature type="transmembrane region" description="Helical" evidence="6">
    <location>
        <begin position="37"/>
        <end position="54"/>
    </location>
</feature>
<evidence type="ECO:0000256" key="3">
    <source>
        <dbReference type="ARBA" id="ARBA00022692"/>
    </source>
</evidence>
<dbReference type="PANTHER" id="PTHR38601">
    <property type="entry name" value="HYDROGENASE-4 COMPONENT E"/>
    <property type="match status" value="1"/>
</dbReference>
<dbReference type="GO" id="GO:0005886">
    <property type="term" value="C:plasma membrane"/>
    <property type="evidence" value="ECO:0007669"/>
    <property type="project" value="UniProtKB-SubCell"/>
</dbReference>
<name>A0A1G1KW42_9BACT</name>
<feature type="transmembrane region" description="Helical" evidence="6">
    <location>
        <begin position="130"/>
        <end position="148"/>
    </location>
</feature>
<evidence type="ECO:0000313" key="7">
    <source>
        <dbReference type="EMBL" id="OGW96789.1"/>
    </source>
</evidence>
<gene>
    <name evidence="7" type="ORF">A3G33_01500</name>
</gene>
<keyword evidence="2" id="KW-1003">Cell membrane</keyword>
<feature type="transmembrane region" description="Helical" evidence="6">
    <location>
        <begin position="182"/>
        <end position="200"/>
    </location>
</feature>
<feature type="transmembrane region" description="Helical" evidence="6">
    <location>
        <begin position="95"/>
        <end position="115"/>
    </location>
</feature>
<sequence>MNQELISSLIHLMGMLFLVSSFAMIASPQLLSCIRFYAMHSFFLAAITALVAYGSHVEHLYVPAILTLILKTWVIPQIFFRLIGRLSIRRENDSYINIPFSLVLATFMVFAAYYATGDLKVLNPAFSNEFVPLAIATILIGMLMMVTRKKAISQVLGLLLLENGLFLMAVTMTFGMPLLVELGIFFDVLVGAIMMGIFVFKIRDAFDGIDTDDLTGLKG</sequence>
<organism evidence="7 8">
    <name type="scientific">Candidatus Danuiimicrobium aquiferis</name>
    <dbReference type="NCBI Taxonomy" id="1801832"/>
    <lineage>
        <taxon>Bacteria</taxon>
        <taxon>Pseudomonadati</taxon>
        <taxon>Candidatus Omnitrophota</taxon>
        <taxon>Candidatus Danuiimicrobium</taxon>
    </lineage>
</organism>
<evidence type="ECO:0000256" key="5">
    <source>
        <dbReference type="ARBA" id="ARBA00023136"/>
    </source>
</evidence>
<dbReference type="Pfam" id="PF00420">
    <property type="entry name" value="Oxidored_q2"/>
    <property type="match status" value="1"/>
</dbReference>